<proteinExistence type="predicted"/>
<dbReference type="EMBL" id="JBICBT010001373">
    <property type="protein sequence ID" value="KAL3070873.1"/>
    <property type="molecule type" value="Genomic_DNA"/>
</dbReference>
<dbReference type="Proteomes" id="UP001620626">
    <property type="component" value="Unassembled WGS sequence"/>
</dbReference>
<keyword evidence="2" id="KW-1185">Reference proteome</keyword>
<evidence type="ECO:0000313" key="1">
    <source>
        <dbReference type="EMBL" id="KAL3070873.1"/>
    </source>
</evidence>
<evidence type="ECO:0000313" key="2">
    <source>
        <dbReference type="Proteomes" id="UP001620626"/>
    </source>
</evidence>
<dbReference type="SUPFAM" id="SSF101690">
    <property type="entry name" value="PAZ domain"/>
    <property type="match status" value="1"/>
</dbReference>
<protein>
    <submittedName>
        <fullName evidence="1">Uncharacterized protein</fullName>
    </submittedName>
</protein>
<sequence length="262" mass="29686">MATLLSFLANSMNIEVERFGLAVTTSLSRWNEAQAIVEGLHDRGYQLKTRHLHPFERNVRLHGTELSRIAANRLGAYNGRARGPTVSEFYRSRHGIVLRYPSAPCLMEPGGNGHRDLFPIEVIRVVSPDRISAPRRLATHPLPRPRPSHFRLFERLPHSAMPGHLFVNLSTDDVPIGEPGIVRRLSRGQTLTIHGPITLRVYPALSLFVLCCFWRHLSHLPINCHTTFANNNLVPSQQFTSTQFFLIHPPPYYTIQCSPKLV</sequence>
<accession>A0ABD2HWN9</accession>
<reference evidence="1 2" key="1">
    <citation type="submission" date="2024-10" db="EMBL/GenBank/DDBJ databases">
        <authorList>
            <person name="Kim D."/>
        </authorList>
    </citation>
    <scope>NUCLEOTIDE SEQUENCE [LARGE SCALE GENOMIC DNA]</scope>
    <source>
        <strain evidence="1">BH-2024</strain>
    </source>
</reference>
<dbReference type="AlphaFoldDB" id="A0ABD2HWN9"/>
<dbReference type="InterPro" id="IPR036085">
    <property type="entry name" value="PAZ_dom_sf"/>
</dbReference>
<dbReference type="Gene3D" id="2.170.260.10">
    <property type="entry name" value="paz domain"/>
    <property type="match status" value="1"/>
</dbReference>
<organism evidence="1 2">
    <name type="scientific">Heterodera trifolii</name>
    <dbReference type="NCBI Taxonomy" id="157864"/>
    <lineage>
        <taxon>Eukaryota</taxon>
        <taxon>Metazoa</taxon>
        <taxon>Ecdysozoa</taxon>
        <taxon>Nematoda</taxon>
        <taxon>Chromadorea</taxon>
        <taxon>Rhabditida</taxon>
        <taxon>Tylenchina</taxon>
        <taxon>Tylenchomorpha</taxon>
        <taxon>Tylenchoidea</taxon>
        <taxon>Heteroderidae</taxon>
        <taxon>Heteroderinae</taxon>
        <taxon>Heterodera</taxon>
    </lineage>
</organism>
<comment type="caution">
    <text evidence="1">The sequence shown here is derived from an EMBL/GenBank/DDBJ whole genome shotgun (WGS) entry which is preliminary data.</text>
</comment>
<gene>
    <name evidence="1" type="ORF">niasHT_031208</name>
</gene>
<name>A0ABD2HWN9_9BILA</name>